<sequence length="68" mass="7616">AGIHRRWMWNLCLIGDSIHSLTEECSASVQQPTKKRRTFGQGEQQLGAEVCDTILLPSTSLLPLCYKV</sequence>
<evidence type="ECO:0000256" key="1">
    <source>
        <dbReference type="SAM" id="SignalP"/>
    </source>
</evidence>
<keyword evidence="1" id="KW-0732">Signal</keyword>
<gene>
    <name evidence="2" type="primary">SI:CH211-240B21.2</name>
</gene>
<evidence type="ECO:0000313" key="2">
    <source>
        <dbReference type="EMBL" id="SBP66825.1"/>
    </source>
</evidence>
<reference evidence="2" key="2">
    <citation type="submission" date="2016-06" db="EMBL/GenBank/DDBJ databases">
        <title>The genome of a short-lived fish provides insights into sex chromosome evolution and the genetic control of aging.</title>
        <authorList>
            <person name="Reichwald K."/>
            <person name="Felder M."/>
            <person name="Petzold A."/>
            <person name="Koch P."/>
            <person name="Groth M."/>
            <person name="Platzer M."/>
        </authorList>
    </citation>
    <scope>NUCLEOTIDE SEQUENCE</scope>
    <source>
        <tissue evidence="2">Brain</tissue>
    </source>
</reference>
<organism evidence="2">
    <name type="scientific">Nothobranchius kadleci</name>
    <name type="common">African annual killifish</name>
    <dbReference type="NCBI Taxonomy" id="1051664"/>
    <lineage>
        <taxon>Eukaryota</taxon>
        <taxon>Metazoa</taxon>
        <taxon>Chordata</taxon>
        <taxon>Craniata</taxon>
        <taxon>Vertebrata</taxon>
        <taxon>Euteleostomi</taxon>
        <taxon>Actinopterygii</taxon>
        <taxon>Neopterygii</taxon>
        <taxon>Teleostei</taxon>
        <taxon>Neoteleostei</taxon>
        <taxon>Acanthomorphata</taxon>
        <taxon>Ovalentaria</taxon>
        <taxon>Atherinomorphae</taxon>
        <taxon>Cyprinodontiformes</taxon>
        <taxon>Nothobranchiidae</taxon>
        <taxon>Nothobranchius</taxon>
    </lineage>
</organism>
<feature type="chain" id="PRO_5008366774" evidence="1">
    <location>
        <begin position="23"/>
        <end position="68"/>
    </location>
</feature>
<name>A0A1A8BJY5_NOTKA</name>
<feature type="signal peptide" evidence="1">
    <location>
        <begin position="1"/>
        <end position="22"/>
    </location>
</feature>
<reference evidence="2" key="1">
    <citation type="submission" date="2016-05" db="EMBL/GenBank/DDBJ databases">
        <authorList>
            <person name="Lavstsen T."/>
            <person name="Jespersen J.S."/>
        </authorList>
    </citation>
    <scope>NUCLEOTIDE SEQUENCE</scope>
    <source>
        <tissue evidence="2">Brain</tissue>
    </source>
</reference>
<protein>
    <submittedName>
        <fullName evidence="2">Si:ch211-240b21.2</fullName>
    </submittedName>
</protein>
<proteinExistence type="predicted"/>
<accession>A0A1A8BJY5</accession>
<feature type="non-terminal residue" evidence="2">
    <location>
        <position position="1"/>
    </location>
</feature>
<feature type="non-terminal residue" evidence="2">
    <location>
        <position position="68"/>
    </location>
</feature>
<dbReference type="EMBL" id="HADZ01002884">
    <property type="protein sequence ID" value="SBP66825.1"/>
    <property type="molecule type" value="Transcribed_RNA"/>
</dbReference>
<dbReference type="AlphaFoldDB" id="A0A1A8BJY5"/>